<evidence type="ECO:0000256" key="8">
    <source>
        <dbReference type="ARBA" id="ARBA00023136"/>
    </source>
</evidence>
<keyword evidence="11" id="KW-0325">Glycoprotein</keyword>
<name>A0A8C9UAQ9_SCLFO</name>
<dbReference type="Gene3D" id="1.20.1070.10">
    <property type="entry name" value="Rhodopsin 7-helix transmembrane proteins"/>
    <property type="match status" value="1"/>
</dbReference>
<accession>A0A8C9UAQ9</accession>
<feature type="transmembrane region" description="Helical" evidence="14">
    <location>
        <begin position="194"/>
        <end position="216"/>
    </location>
</feature>
<dbReference type="GeneID" id="114911697"/>
<dbReference type="PROSITE" id="PS50262">
    <property type="entry name" value="G_PROTEIN_RECEP_F1_2"/>
    <property type="match status" value="1"/>
</dbReference>
<keyword evidence="6 14" id="KW-1133">Transmembrane helix</keyword>
<dbReference type="OrthoDB" id="6147321at2759"/>
<dbReference type="AlphaFoldDB" id="A0A8C9UAQ9"/>
<reference evidence="16 17" key="1">
    <citation type="submission" date="2019-04" db="EMBL/GenBank/DDBJ databases">
        <authorList>
            <consortium name="Wellcome Sanger Institute Data Sharing"/>
        </authorList>
    </citation>
    <scope>NUCLEOTIDE SEQUENCE [LARGE SCALE GENOMIC DNA]</scope>
</reference>
<proteinExistence type="inferred from homology"/>
<keyword evidence="17" id="KW-1185">Reference proteome</keyword>
<dbReference type="InterPro" id="IPR052921">
    <property type="entry name" value="GPCR1_Superfamily_Member"/>
</dbReference>
<dbReference type="PROSITE" id="PS00237">
    <property type="entry name" value="G_PROTEIN_RECEP_F1_1"/>
    <property type="match status" value="1"/>
</dbReference>
<evidence type="ECO:0000256" key="2">
    <source>
        <dbReference type="ARBA" id="ARBA00022475"/>
    </source>
</evidence>
<gene>
    <name evidence="16" type="primary">LOC114911697</name>
</gene>
<reference evidence="16" key="2">
    <citation type="submission" date="2025-08" db="UniProtKB">
        <authorList>
            <consortium name="Ensembl"/>
        </authorList>
    </citation>
    <scope>IDENTIFICATION</scope>
</reference>
<evidence type="ECO:0000256" key="11">
    <source>
        <dbReference type="ARBA" id="ARBA00023180"/>
    </source>
</evidence>
<evidence type="ECO:0000256" key="5">
    <source>
        <dbReference type="ARBA" id="ARBA00022725"/>
    </source>
</evidence>
<dbReference type="GO" id="GO:0004930">
    <property type="term" value="F:G protein-coupled receptor activity"/>
    <property type="evidence" value="ECO:0007669"/>
    <property type="project" value="UniProtKB-KW"/>
</dbReference>
<sequence>MENISAVTSFILIEYMGMEDLKYLYFIVFLLLYILILCLNLLLIGLIYFEKSLHEPMYIFVGNLAVNGIYGSTILIPFLLSQLMSYSHEISLGLCLAQIYCLHTYAIAEFSVLAVMGYDRFIAICHPLHYHIVMSPQKVIGLIALSWMYPFIAFGMYFILTAKLTFCSRIIPKVYCANFVLVRLSCFDTSVHSIVGLISVVFLIAPQLLMVIFSYAQILRVCLLASRDSRVKALQTCTPHLLAVVNYSVGVFFEVIQSRFNMSNFPYGSRMFMSLYFLIVPPLLNPTIYGISVQNIRVRILKICTAKKQVHRAS</sequence>
<evidence type="ECO:0000313" key="17">
    <source>
        <dbReference type="Proteomes" id="UP000694397"/>
    </source>
</evidence>
<evidence type="ECO:0000256" key="6">
    <source>
        <dbReference type="ARBA" id="ARBA00022989"/>
    </source>
</evidence>
<evidence type="ECO:0000256" key="7">
    <source>
        <dbReference type="ARBA" id="ARBA00023040"/>
    </source>
</evidence>
<dbReference type="PRINTS" id="PR00237">
    <property type="entry name" value="GPCRRHODOPSN"/>
</dbReference>
<organism evidence="16 17">
    <name type="scientific">Scleropages formosus</name>
    <name type="common">Asian bonytongue</name>
    <name type="synonym">Osteoglossum formosum</name>
    <dbReference type="NCBI Taxonomy" id="113540"/>
    <lineage>
        <taxon>Eukaryota</taxon>
        <taxon>Metazoa</taxon>
        <taxon>Chordata</taxon>
        <taxon>Craniata</taxon>
        <taxon>Vertebrata</taxon>
        <taxon>Euteleostomi</taxon>
        <taxon>Actinopterygii</taxon>
        <taxon>Neopterygii</taxon>
        <taxon>Teleostei</taxon>
        <taxon>Osteoglossocephala</taxon>
        <taxon>Osteoglossomorpha</taxon>
        <taxon>Osteoglossiformes</taxon>
        <taxon>Osteoglossidae</taxon>
        <taxon>Scleropages</taxon>
    </lineage>
</organism>
<comment type="similarity">
    <text evidence="13">Belongs to the G-protein coupled receptor 1 family.</text>
</comment>
<keyword evidence="10 13" id="KW-0675">Receptor</keyword>
<evidence type="ECO:0000256" key="12">
    <source>
        <dbReference type="ARBA" id="ARBA00023224"/>
    </source>
</evidence>
<evidence type="ECO:0000256" key="9">
    <source>
        <dbReference type="ARBA" id="ARBA00023157"/>
    </source>
</evidence>
<dbReference type="KEGG" id="sfm:114911697"/>
<evidence type="ECO:0000256" key="1">
    <source>
        <dbReference type="ARBA" id="ARBA00004651"/>
    </source>
</evidence>
<feature type="transmembrane region" description="Helical" evidence="14">
    <location>
        <begin position="23"/>
        <end position="49"/>
    </location>
</feature>
<dbReference type="GO" id="GO:0005886">
    <property type="term" value="C:plasma membrane"/>
    <property type="evidence" value="ECO:0007669"/>
    <property type="project" value="UniProtKB-SubCell"/>
</dbReference>
<keyword evidence="12 13" id="KW-0807">Transducer</keyword>
<evidence type="ECO:0000256" key="3">
    <source>
        <dbReference type="ARBA" id="ARBA00022606"/>
    </source>
</evidence>
<keyword evidence="2 14" id="KW-1003">Cell membrane</keyword>
<evidence type="ECO:0000256" key="14">
    <source>
        <dbReference type="RuleBase" id="RU363047"/>
    </source>
</evidence>
<keyword evidence="9" id="KW-1015">Disulfide bond</keyword>
<dbReference type="InterPro" id="IPR000725">
    <property type="entry name" value="Olfact_rcpt"/>
</dbReference>
<dbReference type="SUPFAM" id="SSF81321">
    <property type="entry name" value="Family A G protein-coupled receptor-like"/>
    <property type="match status" value="1"/>
</dbReference>
<evidence type="ECO:0000259" key="15">
    <source>
        <dbReference type="PROSITE" id="PS50262"/>
    </source>
</evidence>
<dbReference type="Proteomes" id="UP000694397">
    <property type="component" value="Chromosome 10"/>
</dbReference>
<keyword evidence="7 13" id="KW-0297">G-protein coupled receptor</keyword>
<dbReference type="RefSeq" id="XP_029111700.1">
    <property type="nucleotide sequence ID" value="XM_029255867.1"/>
</dbReference>
<evidence type="ECO:0000256" key="13">
    <source>
        <dbReference type="RuleBase" id="RU000688"/>
    </source>
</evidence>
<dbReference type="Pfam" id="PF13853">
    <property type="entry name" value="7tm_4"/>
    <property type="match status" value="1"/>
</dbReference>
<dbReference type="GO" id="GO:0005549">
    <property type="term" value="F:odorant binding"/>
    <property type="evidence" value="ECO:0007669"/>
    <property type="project" value="TreeGrafter"/>
</dbReference>
<keyword evidence="5 14" id="KW-0552">Olfaction</keyword>
<evidence type="ECO:0000256" key="4">
    <source>
        <dbReference type="ARBA" id="ARBA00022692"/>
    </source>
</evidence>
<comment type="subcellular location">
    <subcellularLocation>
        <location evidence="1 14">Cell membrane</location>
        <topology evidence="1 14">Multi-pass membrane protein</topology>
    </subcellularLocation>
</comment>
<dbReference type="FunFam" id="1.20.1070.10:FF:000024">
    <property type="entry name" value="Olfactory receptor"/>
    <property type="match status" value="1"/>
</dbReference>
<keyword evidence="4 13" id="KW-0812">Transmembrane</keyword>
<evidence type="ECO:0000256" key="10">
    <source>
        <dbReference type="ARBA" id="ARBA00023170"/>
    </source>
</evidence>
<dbReference type="PRINTS" id="PR00245">
    <property type="entry name" value="OLFACTORYR"/>
</dbReference>
<dbReference type="InterPro" id="IPR000276">
    <property type="entry name" value="GPCR_Rhodpsn"/>
</dbReference>
<protein>
    <recommendedName>
        <fullName evidence="14">Olfactory receptor</fullName>
    </recommendedName>
</protein>
<dbReference type="PANTHER" id="PTHR26451:SF885">
    <property type="entry name" value="OLFACTORY RECEPTOR"/>
    <property type="match status" value="1"/>
</dbReference>
<feature type="transmembrane region" description="Helical" evidence="14">
    <location>
        <begin position="237"/>
        <end position="256"/>
    </location>
</feature>
<reference evidence="16" key="3">
    <citation type="submission" date="2025-09" db="UniProtKB">
        <authorList>
            <consortium name="Ensembl"/>
        </authorList>
    </citation>
    <scope>IDENTIFICATION</scope>
</reference>
<feature type="transmembrane region" description="Helical" evidence="14">
    <location>
        <begin position="90"/>
        <end position="118"/>
    </location>
</feature>
<dbReference type="GO" id="GO:0004984">
    <property type="term" value="F:olfactory receptor activity"/>
    <property type="evidence" value="ECO:0007669"/>
    <property type="project" value="InterPro"/>
</dbReference>
<feature type="transmembrane region" description="Helical" evidence="14">
    <location>
        <begin position="61"/>
        <end position="84"/>
    </location>
</feature>
<dbReference type="GeneTree" id="ENSGT00950000183048"/>
<feature type="transmembrane region" description="Helical" evidence="14">
    <location>
        <begin position="271"/>
        <end position="292"/>
    </location>
</feature>
<keyword evidence="3 14" id="KW-0716">Sensory transduction</keyword>
<keyword evidence="8 14" id="KW-0472">Membrane</keyword>
<feature type="transmembrane region" description="Helical" evidence="14">
    <location>
        <begin position="139"/>
        <end position="160"/>
    </location>
</feature>
<dbReference type="PANTHER" id="PTHR26451">
    <property type="entry name" value="G_PROTEIN_RECEP_F1_2 DOMAIN-CONTAINING PROTEIN"/>
    <property type="match status" value="1"/>
</dbReference>
<evidence type="ECO:0000313" key="16">
    <source>
        <dbReference type="Ensembl" id="ENSSFOP00015060971.1"/>
    </source>
</evidence>
<dbReference type="InterPro" id="IPR017452">
    <property type="entry name" value="GPCR_Rhodpsn_7TM"/>
</dbReference>
<feature type="domain" description="G-protein coupled receptors family 1 profile" evidence="15">
    <location>
        <begin position="39"/>
        <end position="289"/>
    </location>
</feature>
<dbReference type="Ensembl" id="ENSSFOT00015080105.1">
    <property type="protein sequence ID" value="ENSSFOP00015060971.1"/>
    <property type="gene ID" value="ENSSFOG00015027255.1"/>
</dbReference>